<dbReference type="InterPro" id="IPR035940">
    <property type="entry name" value="CAP_sf"/>
</dbReference>
<dbReference type="SUPFAM" id="SSF55797">
    <property type="entry name" value="PR-1-like"/>
    <property type="match status" value="1"/>
</dbReference>
<comment type="caution">
    <text evidence="3">The sequence shown here is derived from an EMBL/GenBank/DDBJ whole genome shotgun (WGS) entry which is preliminary data.</text>
</comment>
<evidence type="ECO:0000256" key="1">
    <source>
        <dbReference type="SAM" id="SignalP"/>
    </source>
</evidence>
<evidence type="ECO:0000313" key="3">
    <source>
        <dbReference type="EMBL" id="MFC2967582.1"/>
    </source>
</evidence>
<organism evidence="3 4">
    <name type="scientific">Acidimangrovimonas pyrenivorans</name>
    <dbReference type="NCBI Taxonomy" id="2030798"/>
    <lineage>
        <taxon>Bacteria</taxon>
        <taxon>Pseudomonadati</taxon>
        <taxon>Pseudomonadota</taxon>
        <taxon>Alphaproteobacteria</taxon>
        <taxon>Rhodobacterales</taxon>
        <taxon>Paracoccaceae</taxon>
        <taxon>Acidimangrovimonas</taxon>
    </lineage>
</organism>
<name>A0ABV7AEY5_9RHOB</name>
<dbReference type="Proteomes" id="UP001595443">
    <property type="component" value="Unassembled WGS sequence"/>
</dbReference>
<feature type="domain" description="SCP" evidence="2">
    <location>
        <begin position="54"/>
        <end position="168"/>
    </location>
</feature>
<dbReference type="InterPro" id="IPR014044">
    <property type="entry name" value="CAP_dom"/>
</dbReference>
<reference evidence="4" key="1">
    <citation type="journal article" date="2019" name="Int. J. Syst. Evol. Microbiol.">
        <title>The Global Catalogue of Microorganisms (GCM) 10K type strain sequencing project: providing services to taxonomists for standard genome sequencing and annotation.</title>
        <authorList>
            <consortium name="The Broad Institute Genomics Platform"/>
            <consortium name="The Broad Institute Genome Sequencing Center for Infectious Disease"/>
            <person name="Wu L."/>
            <person name="Ma J."/>
        </authorList>
    </citation>
    <scope>NUCLEOTIDE SEQUENCE [LARGE SCALE GENOMIC DNA]</scope>
    <source>
        <strain evidence="4">KCTC 62192</strain>
    </source>
</reference>
<feature type="chain" id="PRO_5047538593" evidence="1">
    <location>
        <begin position="35"/>
        <end position="172"/>
    </location>
</feature>
<protein>
    <submittedName>
        <fullName evidence="3">CAP domain-containing protein</fullName>
    </submittedName>
</protein>
<dbReference type="RefSeq" id="WP_377832233.1">
    <property type="nucleotide sequence ID" value="NZ_JBHRSK010000004.1"/>
</dbReference>
<evidence type="ECO:0000259" key="2">
    <source>
        <dbReference type="Pfam" id="PF00188"/>
    </source>
</evidence>
<keyword evidence="1" id="KW-0732">Signal</keyword>
<dbReference type="Gene3D" id="3.40.33.10">
    <property type="entry name" value="CAP"/>
    <property type="match status" value="1"/>
</dbReference>
<proteinExistence type="predicted"/>
<keyword evidence="4" id="KW-1185">Reference proteome</keyword>
<accession>A0ABV7AEY5</accession>
<sequence>MVNRRFRNRPGGRRALRAGLLALGVAALPAAALAADSCAVPGNLAQFRAQMLAGINKKRAEKGVAPLTVDKRLQDAAQSQACDDAVKGIYSHIGLDGSKLPTRLKRRGYPAAGALENTGMGNDDAARIVAFWMTSPFHRGNMLNPKVSQAGIGRARGSNGNDFWVVDFGRGK</sequence>
<feature type="signal peptide" evidence="1">
    <location>
        <begin position="1"/>
        <end position="34"/>
    </location>
</feature>
<dbReference type="PANTHER" id="PTHR31157:SF1">
    <property type="entry name" value="SCP DOMAIN-CONTAINING PROTEIN"/>
    <property type="match status" value="1"/>
</dbReference>
<dbReference type="EMBL" id="JBHRSK010000004">
    <property type="protein sequence ID" value="MFC2967582.1"/>
    <property type="molecule type" value="Genomic_DNA"/>
</dbReference>
<evidence type="ECO:0000313" key="4">
    <source>
        <dbReference type="Proteomes" id="UP001595443"/>
    </source>
</evidence>
<dbReference type="CDD" id="cd05379">
    <property type="entry name" value="CAP_bacterial"/>
    <property type="match status" value="1"/>
</dbReference>
<dbReference type="PANTHER" id="PTHR31157">
    <property type="entry name" value="SCP DOMAIN-CONTAINING PROTEIN"/>
    <property type="match status" value="1"/>
</dbReference>
<dbReference type="Pfam" id="PF00188">
    <property type="entry name" value="CAP"/>
    <property type="match status" value="1"/>
</dbReference>
<gene>
    <name evidence="3" type="ORF">ACFOES_05710</name>
</gene>